<accession>A0A518CTW4</accession>
<dbReference type="Proteomes" id="UP000317178">
    <property type="component" value="Chromosome"/>
</dbReference>
<name>A0A518CTW4_9PLAN</name>
<protein>
    <submittedName>
        <fullName evidence="1">Uncharacterized protein</fullName>
    </submittedName>
</protein>
<dbReference type="EMBL" id="CP036281">
    <property type="protein sequence ID" value="QDU82638.1"/>
    <property type="molecule type" value="Genomic_DNA"/>
</dbReference>
<dbReference type="RefSeq" id="WP_144999007.1">
    <property type="nucleotide sequence ID" value="NZ_CP036281.1"/>
</dbReference>
<sequence>MASKNILTHGDLLKAGNHVAQNIPAIEEMKNYRDLSEFLTEKMDREISVNNAKSILAAVQESGVEIHAFGQQKPGETASDEMMRELIKSNQNLMKSNYALMDTLKKLFPQPAPKQVNAEEYAAFLNGEPKEPGVLPGILTTSDPCVS</sequence>
<evidence type="ECO:0000313" key="2">
    <source>
        <dbReference type="Proteomes" id="UP000317178"/>
    </source>
</evidence>
<dbReference type="KEGG" id="plon:Pla110_43990"/>
<dbReference type="AlphaFoldDB" id="A0A518CTW4"/>
<organism evidence="1 2">
    <name type="scientific">Polystyrenella longa</name>
    <dbReference type="NCBI Taxonomy" id="2528007"/>
    <lineage>
        <taxon>Bacteria</taxon>
        <taxon>Pseudomonadati</taxon>
        <taxon>Planctomycetota</taxon>
        <taxon>Planctomycetia</taxon>
        <taxon>Planctomycetales</taxon>
        <taxon>Planctomycetaceae</taxon>
        <taxon>Polystyrenella</taxon>
    </lineage>
</organism>
<gene>
    <name evidence="1" type="ORF">Pla110_43990</name>
</gene>
<evidence type="ECO:0000313" key="1">
    <source>
        <dbReference type="EMBL" id="QDU82638.1"/>
    </source>
</evidence>
<proteinExistence type="predicted"/>
<keyword evidence="2" id="KW-1185">Reference proteome</keyword>
<reference evidence="1 2" key="1">
    <citation type="submission" date="2019-02" db="EMBL/GenBank/DDBJ databases">
        <title>Deep-cultivation of Planctomycetes and their phenomic and genomic characterization uncovers novel biology.</title>
        <authorList>
            <person name="Wiegand S."/>
            <person name="Jogler M."/>
            <person name="Boedeker C."/>
            <person name="Pinto D."/>
            <person name="Vollmers J."/>
            <person name="Rivas-Marin E."/>
            <person name="Kohn T."/>
            <person name="Peeters S.H."/>
            <person name="Heuer A."/>
            <person name="Rast P."/>
            <person name="Oberbeckmann S."/>
            <person name="Bunk B."/>
            <person name="Jeske O."/>
            <person name="Meyerdierks A."/>
            <person name="Storesund J.E."/>
            <person name="Kallscheuer N."/>
            <person name="Luecker S."/>
            <person name="Lage O.M."/>
            <person name="Pohl T."/>
            <person name="Merkel B.J."/>
            <person name="Hornburger P."/>
            <person name="Mueller R.-W."/>
            <person name="Bruemmer F."/>
            <person name="Labrenz M."/>
            <person name="Spormann A.M."/>
            <person name="Op den Camp H."/>
            <person name="Overmann J."/>
            <person name="Amann R."/>
            <person name="Jetten M.S.M."/>
            <person name="Mascher T."/>
            <person name="Medema M.H."/>
            <person name="Devos D.P."/>
            <person name="Kaster A.-K."/>
            <person name="Ovreas L."/>
            <person name="Rohde M."/>
            <person name="Galperin M.Y."/>
            <person name="Jogler C."/>
        </authorList>
    </citation>
    <scope>NUCLEOTIDE SEQUENCE [LARGE SCALE GENOMIC DNA]</scope>
    <source>
        <strain evidence="1 2">Pla110</strain>
    </source>
</reference>